<gene>
    <name evidence="1" type="ORF">SAMN04489711_12712</name>
</gene>
<accession>A0A1I2HQC2</accession>
<proteinExistence type="predicted"/>
<dbReference type="STRING" id="1177982.SAMN04489711_12712"/>
<dbReference type="EMBL" id="FONX01000027">
    <property type="protein sequence ID" value="SFF31623.1"/>
    <property type="molecule type" value="Genomic_DNA"/>
</dbReference>
<evidence type="ECO:0000313" key="2">
    <source>
        <dbReference type="Proteomes" id="UP000199119"/>
    </source>
</evidence>
<dbReference type="Proteomes" id="UP000199119">
    <property type="component" value="Unassembled WGS sequence"/>
</dbReference>
<dbReference type="AlphaFoldDB" id="A0A1I2HQC2"/>
<keyword evidence="2" id="KW-1185">Reference proteome</keyword>
<reference evidence="2" key="1">
    <citation type="submission" date="2016-10" db="EMBL/GenBank/DDBJ databases">
        <authorList>
            <person name="Varghese N."/>
            <person name="Submissions S."/>
        </authorList>
    </citation>
    <scope>NUCLEOTIDE SEQUENCE [LARGE SCALE GENOMIC DNA]</scope>
    <source>
        <strain evidence="2">DSM 27981</strain>
    </source>
</reference>
<name>A0A1I2HQC2_9BURK</name>
<dbReference type="RefSeq" id="WP_092942437.1">
    <property type="nucleotide sequence ID" value="NZ_FONX01000027.1"/>
</dbReference>
<protein>
    <submittedName>
        <fullName evidence="1">Uncharacterized protein</fullName>
    </submittedName>
</protein>
<sequence length="75" mass="8384">MFYTEQQILKAMEAAERAHPAPSVGCLSREVSRIADIFGAMAYRHVMAIEVNDPGLVQLIDQFLTNFQSTEGPDR</sequence>
<organism evidence="1 2">
    <name type="scientific">Paracidovorax wautersii</name>
    <dbReference type="NCBI Taxonomy" id="1177982"/>
    <lineage>
        <taxon>Bacteria</taxon>
        <taxon>Pseudomonadati</taxon>
        <taxon>Pseudomonadota</taxon>
        <taxon>Betaproteobacteria</taxon>
        <taxon>Burkholderiales</taxon>
        <taxon>Comamonadaceae</taxon>
        <taxon>Paracidovorax</taxon>
    </lineage>
</organism>
<evidence type="ECO:0000313" key="1">
    <source>
        <dbReference type="EMBL" id="SFF31623.1"/>
    </source>
</evidence>